<dbReference type="OrthoDB" id="7208981at2"/>
<dbReference type="SUPFAM" id="SSF89796">
    <property type="entry name" value="CoA-transferase family III (CaiB/BaiF)"/>
    <property type="match status" value="1"/>
</dbReference>
<dbReference type="Gene3D" id="3.30.1540.10">
    <property type="entry name" value="formyl-coa transferase, domain 3"/>
    <property type="match status" value="1"/>
</dbReference>
<dbReference type="PANTHER" id="PTHR48207">
    <property type="entry name" value="SUCCINATE--HYDROXYMETHYLGLUTARATE COA-TRANSFERASE"/>
    <property type="match status" value="1"/>
</dbReference>
<dbReference type="GO" id="GO:0008410">
    <property type="term" value="F:CoA-transferase activity"/>
    <property type="evidence" value="ECO:0007669"/>
    <property type="project" value="TreeGrafter"/>
</dbReference>
<dbReference type="InterPro" id="IPR003673">
    <property type="entry name" value="CoA-Trfase_fam_III"/>
</dbReference>
<dbReference type="Proteomes" id="UP000184211">
    <property type="component" value="Unassembled WGS sequence"/>
</dbReference>
<dbReference type="RefSeq" id="WP_072792913.1">
    <property type="nucleotide sequence ID" value="NZ_FQWM01000003.1"/>
</dbReference>
<proteinExistence type="predicted"/>
<evidence type="ECO:0000313" key="3">
    <source>
        <dbReference type="Proteomes" id="UP000184211"/>
    </source>
</evidence>
<dbReference type="InterPro" id="IPR050483">
    <property type="entry name" value="CoA-transferase_III_domain"/>
</dbReference>
<keyword evidence="3" id="KW-1185">Reference proteome</keyword>
<dbReference type="Pfam" id="PF02515">
    <property type="entry name" value="CoA_transf_3"/>
    <property type="match status" value="1"/>
</dbReference>
<evidence type="ECO:0000313" key="2">
    <source>
        <dbReference type="EMBL" id="SHH14098.1"/>
    </source>
</evidence>
<organism evidence="2 3">
    <name type="scientific">Cognatishimia maritima</name>
    <dbReference type="NCBI Taxonomy" id="870908"/>
    <lineage>
        <taxon>Bacteria</taxon>
        <taxon>Pseudomonadati</taxon>
        <taxon>Pseudomonadota</taxon>
        <taxon>Alphaproteobacteria</taxon>
        <taxon>Rhodobacterales</taxon>
        <taxon>Paracoccaceae</taxon>
        <taxon>Cognatishimia</taxon>
    </lineage>
</organism>
<dbReference type="InterPro" id="IPR023606">
    <property type="entry name" value="CoA-Trfase_III_dom_1_sf"/>
</dbReference>
<dbReference type="PANTHER" id="PTHR48207:SF4">
    <property type="entry name" value="BLL6097 PROTEIN"/>
    <property type="match status" value="1"/>
</dbReference>
<evidence type="ECO:0000256" key="1">
    <source>
        <dbReference type="ARBA" id="ARBA00022679"/>
    </source>
</evidence>
<sequence>MALPLKGVVVVDFSQFLAGPYASLRLQDLGARVIKVENPSGGDLCRRLYLSDTMIEGDSTLFHAINRGKESITLDLKTEAGRAQALRLAAQAHVVIQNFRPGVIDRLGLSFQNVRAINPKVVYGSVSGYGTEGPWKDLPGQDLLAQARSGIMWLNGNRDSGPVPVGVPLADLLTGATLAQGLLAGLYRQAMHNEGTLVETSLLECMADVQFELLTTYLNNGQKLPEREAEGSAHGYLSAPYGVYETDKGQLALAMMPLTLLAAGLDMPELIPFEDEPGATFTRRAEVRALVSKRLLTRCAADWERDLSAKGIWCARVLKWPELLESKAFKALDMLSKVGAIGGVETTLMRSPLRLDGQRTPISALGPALNADVDAITQAFLS</sequence>
<gene>
    <name evidence="2" type="ORF">SAMN04488044_2019</name>
</gene>
<dbReference type="EMBL" id="FQWM01000003">
    <property type="protein sequence ID" value="SHH14098.1"/>
    <property type="molecule type" value="Genomic_DNA"/>
</dbReference>
<protein>
    <submittedName>
        <fullName evidence="2">Crotonobetainyl-CoA:carnitine CoA-transferase CaiB</fullName>
    </submittedName>
</protein>
<keyword evidence="1 2" id="KW-0808">Transferase</keyword>
<dbReference type="AlphaFoldDB" id="A0A1M5QJE2"/>
<dbReference type="InterPro" id="IPR044855">
    <property type="entry name" value="CoA-Trfase_III_dom3_sf"/>
</dbReference>
<name>A0A1M5QJE2_9RHOB</name>
<accession>A0A1M5QJE2</accession>
<reference evidence="3" key="1">
    <citation type="submission" date="2016-11" db="EMBL/GenBank/DDBJ databases">
        <authorList>
            <person name="Varghese N."/>
            <person name="Submissions S."/>
        </authorList>
    </citation>
    <scope>NUCLEOTIDE SEQUENCE [LARGE SCALE GENOMIC DNA]</scope>
    <source>
        <strain evidence="3">DSM 28223</strain>
    </source>
</reference>
<dbReference type="Gene3D" id="3.40.50.10540">
    <property type="entry name" value="Crotonobetainyl-coa:carnitine coa-transferase, domain 1"/>
    <property type="match status" value="1"/>
</dbReference>
<dbReference type="STRING" id="870908.SAMN04488044_2019"/>